<comment type="cofactor">
    <cofactor evidence="1">
        <name>Zn(2+)</name>
        <dbReference type="ChEBI" id="CHEBI:29105"/>
    </cofactor>
</comment>
<evidence type="ECO:0000259" key="12">
    <source>
        <dbReference type="Pfam" id="PF01435"/>
    </source>
</evidence>
<keyword evidence="3" id="KW-0645">Protease</keyword>
<evidence type="ECO:0000256" key="7">
    <source>
        <dbReference type="ARBA" id="ARBA00022833"/>
    </source>
</evidence>
<dbReference type="RefSeq" id="WP_252854582.1">
    <property type="nucleotide sequence ID" value="NZ_JAMXLR010000073.1"/>
</dbReference>
<keyword evidence="5" id="KW-0479">Metal-binding</keyword>
<evidence type="ECO:0000313" key="13">
    <source>
        <dbReference type="EMBL" id="MCO6046468.1"/>
    </source>
</evidence>
<evidence type="ECO:0000256" key="1">
    <source>
        <dbReference type="ARBA" id="ARBA00001947"/>
    </source>
</evidence>
<feature type="transmembrane region" description="Helical" evidence="11">
    <location>
        <begin position="190"/>
        <end position="210"/>
    </location>
</feature>
<feature type="transmembrane region" description="Helical" evidence="11">
    <location>
        <begin position="230"/>
        <end position="253"/>
    </location>
</feature>
<dbReference type="Gene3D" id="1.10.3680.10">
    <property type="entry name" value="TerB-like"/>
    <property type="match status" value="1"/>
</dbReference>
<proteinExistence type="predicted"/>
<keyword evidence="4 11" id="KW-0812">Transmembrane</keyword>
<accession>A0A9X2JJ82</accession>
<keyword evidence="8 11" id="KW-1133">Transmembrane helix</keyword>
<protein>
    <submittedName>
        <fullName evidence="13">M48 family metallopeptidase</fullName>
    </submittedName>
</protein>
<gene>
    <name evidence="13" type="ORF">NG895_21425</name>
</gene>
<dbReference type="CDD" id="cd07340">
    <property type="entry name" value="M48B_Htpx_like"/>
    <property type="match status" value="1"/>
</dbReference>
<feature type="transmembrane region" description="Helical" evidence="11">
    <location>
        <begin position="61"/>
        <end position="81"/>
    </location>
</feature>
<evidence type="ECO:0000256" key="2">
    <source>
        <dbReference type="ARBA" id="ARBA00022475"/>
    </source>
</evidence>
<evidence type="ECO:0000313" key="14">
    <source>
        <dbReference type="Proteomes" id="UP001155241"/>
    </source>
</evidence>
<keyword evidence="7" id="KW-0862">Zinc</keyword>
<feature type="domain" description="Peptidase M48" evidence="12">
    <location>
        <begin position="112"/>
        <end position="334"/>
    </location>
</feature>
<keyword evidence="10 11" id="KW-0472">Membrane</keyword>
<dbReference type="EMBL" id="JAMXLR010000073">
    <property type="protein sequence ID" value="MCO6046468.1"/>
    <property type="molecule type" value="Genomic_DNA"/>
</dbReference>
<dbReference type="InterPro" id="IPR029024">
    <property type="entry name" value="TerB-like"/>
</dbReference>
<reference evidence="13" key="1">
    <citation type="submission" date="2022-06" db="EMBL/GenBank/DDBJ databases">
        <title>Aeoliella straminimaris, a novel planctomycete from sediments.</title>
        <authorList>
            <person name="Vitorino I.R."/>
            <person name="Lage O.M."/>
        </authorList>
    </citation>
    <scope>NUCLEOTIDE SEQUENCE</scope>
    <source>
        <strain evidence="13">ICT_H6.2</strain>
    </source>
</reference>
<keyword evidence="14" id="KW-1185">Reference proteome</keyword>
<evidence type="ECO:0000256" key="11">
    <source>
        <dbReference type="SAM" id="Phobius"/>
    </source>
</evidence>
<keyword evidence="9" id="KW-0482">Metalloprotease</keyword>
<dbReference type="PANTHER" id="PTHR43221">
    <property type="entry name" value="PROTEASE HTPX"/>
    <property type="match status" value="1"/>
</dbReference>
<dbReference type="PANTHER" id="PTHR43221:SF2">
    <property type="entry name" value="PROTEASE HTPX HOMOLOG"/>
    <property type="match status" value="1"/>
</dbReference>
<name>A0A9X2JJ82_9BACT</name>
<feature type="transmembrane region" description="Helical" evidence="11">
    <location>
        <begin position="17"/>
        <end position="41"/>
    </location>
</feature>
<evidence type="ECO:0000256" key="8">
    <source>
        <dbReference type="ARBA" id="ARBA00022989"/>
    </source>
</evidence>
<evidence type="ECO:0000256" key="9">
    <source>
        <dbReference type="ARBA" id="ARBA00023049"/>
    </source>
</evidence>
<dbReference type="Gene3D" id="3.30.2010.10">
    <property type="entry name" value="Metalloproteases ('zincins'), catalytic domain"/>
    <property type="match status" value="1"/>
</dbReference>
<dbReference type="InterPro" id="IPR001915">
    <property type="entry name" value="Peptidase_M48"/>
</dbReference>
<dbReference type="AlphaFoldDB" id="A0A9X2JJ82"/>
<organism evidence="13 14">
    <name type="scientific">Aeoliella straminimaris</name>
    <dbReference type="NCBI Taxonomy" id="2954799"/>
    <lineage>
        <taxon>Bacteria</taxon>
        <taxon>Pseudomonadati</taxon>
        <taxon>Planctomycetota</taxon>
        <taxon>Planctomycetia</taxon>
        <taxon>Pirellulales</taxon>
        <taxon>Lacipirellulaceae</taxon>
        <taxon>Aeoliella</taxon>
    </lineage>
</organism>
<evidence type="ECO:0000256" key="10">
    <source>
        <dbReference type="ARBA" id="ARBA00023136"/>
    </source>
</evidence>
<evidence type="ECO:0000256" key="3">
    <source>
        <dbReference type="ARBA" id="ARBA00022670"/>
    </source>
</evidence>
<dbReference type="InterPro" id="IPR050083">
    <property type="entry name" value="HtpX_protease"/>
</dbReference>
<evidence type="ECO:0000256" key="5">
    <source>
        <dbReference type="ARBA" id="ARBA00022723"/>
    </source>
</evidence>
<evidence type="ECO:0000256" key="4">
    <source>
        <dbReference type="ARBA" id="ARBA00022692"/>
    </source>
</evidence>
<keyword evidence="6" id="KW-0378">Hydrolase</keyword>
<dbReference type="GO" id="GO:0004222">
    <property type="term" value="F:metalloendopeptidase activity"/>
    <property type="evidence" value="ECO:0007669"/>
    <property type="project" value="InterPro"/>
</dbReference>
<evidence type="ECO:0000256" key="6">
    <source>
        <dbReference type="ARBA" id="ARBA00022801"/>
    </source>
</evidence>
<dbReference type="Proteomes" id="UP001155241">
    <property type="component" value="Unassembled WGS sequence"/>
</dbReference>
<dbReference type="CDD" id="cd07177">
    <property type="entry name" value="terB_like"/>
    <property type="match status" value="1"/>
</dbReference>
<keyword evidence="2" id="KW-1003">Cell membrane</keyword>
<dbReference type="GO" id="GO:0046872">
    <property type="term" value="F:metal ion binding"/>
    <property type="evidence" value="ECO:0007669"/>
    <property type="project" value="UniProtKB-KW"/>
</dbReference>
<sequence length="668" mass="71226">MATDFFERQSAARRNTVWLIGMFLLATLGIVVATFFVTLFAMEGYDSYGGALDGHGQQRGYEIPLLAAGGALVMVVGGTLFKVFELRSGGGSGVASRLGGRRLHPNESGLAERKLLNVVEEMAIASGVPVPPVFLMEEPGINAFAAGYTPSDAVVGVTRGAIEQLSREQLQGVIAHEFSHILNGDMKMSIRLIGILHGILLLGLTGQLLLRSTFFSGRSRSDRGKGSAVLVVLAIGLALMVLGFIGTFIGGLMKAAVSRQREYLADASAVQFTRNPDGIGGALKRIGAAANGSKLKTPAANEASHMFFAQGVFEGFSGLMATHPPLPKRILAIEPTWDGKYPEPIASVAASGAAASSAGVAGVSSLAGDTPAVTADTSDIVDLGIVDDAVEQVGEPQEIHRQHAAKVIAELPAAVRDAAREPHEARAVVYCLLLDSRREVREKQIAALRQTADPAVLHAASKLQRDVANIEPRGRLPLVDMCIPALRSMSASQFDVFTKCVHALVAADENLGLFEWTLGRIIERHLEPEYRSQRRVVTLYYGLQRLGDECSMLLATLAHVGHNDQQAEQAFRTAEPMLPNVKLTWLPRNQCSLAKLKDALDTLSRVAERQRGLVLDASAEVICADGEVKVAEAELLRGIADLLDCPVPPLIAGQPVNPAPAFWGAKDA</sequence>
<comment type="caution">
    <text evidence="13">The sequence shown here is derived from an EMBL/GenBank/DDBJ whole genome shotgun (WGS) entry which is preliminary data.</text>
</comment>
<dbReference type="Pfam" id="PF01435">
    <property type="entry name" value="Peptidase_M48"/>
    <property type="match status" value="1"/>
</dbReference>
<dbReference type="SUPFAM" id="SSF158682">
    <property type="entry name" value="TerB-like"/>
    <property type="match status" value="1"/>
</dbReference>
<dbReference type="GO" id="GO:0006508">
    <property type="term" value="P:proteolysis"/>
    <property type="evidence" value="ECO:0007669"/>
    <property type="project" value="UniProtKB-KW"/>
</dbReference>